<feature type="compositionally biased region" description="Polar residues" evidence="1">
    <location>
        <begin position="67"/>
        <end position="82"/>
    </location>
</feature>
<proteinExistence type="predicted"/>
<feature type="signal peptide" evidence="2">
    <location>
        <begin position="1"/>
        <end position="31"/>
    </location>
</feature>
<evidence type="ECO:0000256" key="1">
    <source>
        <dbReference type="SAM" id="MobiDB-lite"/>
    </source>
</evidence>
<feature type="compositionally biased region" description="Gly residues" evidence="1">
    <location>
        <begin position="113"/>
        <end position="126"/>
    </location>
</feature>
<organism evidence="3 4">
    <name type="scientific">Mycolicibacterium gadium</name>
    <name type="common">Mycobacterium gadium</name>
    <dbReference type="NCBI Taxonomy" id="1794"/>
    <lineage>
        <taxon>Bacteria</taxon>
        <taxon>Bacillati</taxon>
        <taxon>Actinomycetota</taxon>
        <taxon>Actinomycetes</taxon>
        <taxon>Mycobacteriales</taxon>
        <taxon>Mycobacteriaceae</taxon>
        <taxon>Mycolicibacterium</taxon>
    </lineage>
</organism>
<reference evidence="3" key="1">
    <citation type="journal article" date="2023" name="Environ. Microbiol.">
        <title>The 2-methylpropene degradation pathway in Mycobacteriaceae family strains.</title>
        <authorList>
            <person name="Helbich S."/>
            <person name="Barrantes I."/>
            <person name="Dos Anjos Borges L.G."/>
            <person name="Pieper D.H."/>
            <person name="Vainshtein Y."/>
            <person name="Sohn K."/>
            <person name="Engesser K.H."/>
        </authorList>
    </citation>
    <scope>NUCLEOTIDE SEQUENCE</scope>
    <source>
        <strain evidence="3">IBE100</strain>
    </source>
</reference>
<dbReference type="RefSeq" id="WP_278222808.1">
    <property type="nucleotide sequence ID" value="NZ_JAKZMO010000021.1"/>
</dbReference>
<protein>
    <submittedName>
        <fullName evidence="3">Uncharacterized protein</fullName>
    </submittedName>
</protein>
<feature type="region of interest" description="Disordered" evidence="1">
    <location>
        <begin position="47"/>
        <end position="82"/>
    </location>
</feature>
<feature type="region of interest" description="Disordered" evidence="1">
    <location>
        <begin position="101"/>
        <end position="126"/>
    </location>
</feature>
<evidence type="ECO:0000313" key="3">
    <source>
        <dbReference type="EMBL" id="MDG5485414.1"/>
    </source>
</evidence>
<feature type="compositionally biased region" description="Polar residues" evidence="1">
    <location>
        <begin position="101"/>
        <end position="112"/>
    </location>
</feature>
<evidence type="ECO:0000256" key="2">
    <source>
        <dbReference type="SAM" id="SignalP"/>
    </source>
</evidence>
<evidence type="ECO:0000313" key="4">
    <source>
        <dbReference type="Proteomes" id="UP001154266"/>
    </source>
</evidence>
<dbReference type="EMBL" id="JAKZMO010000021">
    <property type="protein sequence ID" value="MDG5485414.1"/>
    <property type="molecule type" value="Genomic_DNA"/>
</dbReference>
<feature type="chain" id="PRO_5046626646" evidence="2">
    <location>
        <begin position="32"/>
        <end position="126"/>
    </location>
</feature>
<sequence length="126" mass="12865">MSKPERARMRTTLGWSACFGFAVLGGAAAWAGFADGQQDWQPTDLRADGVQIGGQNNSPGAAGGNIGTPTNDGNYRGGDNNTVVTVGEELPIWLSPLFDTQRNSPGAATGENTQGGSGNVVINLGG</sequence>
<name>A0ABT6GW89_MYCGU</name>
<gene>
    <name evidence="3" type="ORF">MNO81_21680</name>
</gene>
<keyword evidence="4" id="KW-1185">Reference proteome</keyword>
<comment type="caution">
    <text evidence="3">The sequence shown here is derived from an EMBL/GenBank/DDBJ whole genome shotgun (WGS) entry which is preliminary data.</text>
</comment>
<accession>A0ABT6GW89</accession>
<dbReference type="Proteomes" id="UP001154266">
    <property type="component" value="Unassembled WGS sequence"/>
</dbReference>
<keyword evidence="2" id="KW-0732">Signal</keyword>